<reference evidence="13" key="1">
    <citation type="submission" date="2016-04" db="UniProtKB">
        <authorList>
            <consortium name="WormBaseParasite"/>
        </authorList>
    </citation>
    <scope>IDENTIFICATION</scope>
</reference>
<dbReference type="SUPFAM" id="SSF55874">
    <property type="entry name" value="ATPase domain of HSP90 chaperone/DNA topoisomerase II/histidine kinase"/>
    <property type="match status" value="1"/>
</dbReference>
<feature type="region of interest" description="Disordered" evidence="10">
    <location>
        <begin position="691"/>
        <end position="725"/>
    </location>
</feature>
<dbReference type="InterPro" id="IPR020568">
    <property type="entry name" value="Ribosomal_Su5_D2-typ_SF"/>
</dbReference>
<feature type="binding site" evidence="9">
    <location>
        <position position="97"/>
    </location>
    <ligand>
        <name>ATP</name>
        <dbReference type="ChEBI" id="CHEBI:30616"/>
    </ligand>
</feature>
<dbReference type="GO" id="GO:0140662">
    <property type="term" value="F:ATP-dependent protein folding chaperone"/>
    <property type="evidence" value="ECO:0007669"/>
    <property type="project" value="InterPro"/>
</dbReference>
<dbReference type="InterPro" id="IPR019805">
    <property type="entry name" value="Heat_shock_protein_90_CS"/>
</dbReference>
<dbReference type="WBParaSite" id="DME_0000521201-mRNA-1">
    <property type="protein sequence ID" value="DME_0000521201-mRNA-1"/>
    <property type="gene ID" value="DME_0000521201"/>
</dbReference>
<evidence type="ECO:0000256" key="1">
    <source>
        <dbReference type="ARBA" id="ARBA00004319"/>
    </source>
</evidence>
<dbReference type="FunFam" id="1.20.120.790:FF:000003">
    <property type="entry name" value="Heat shock protein 90"/>
    <property type="match status" value="1"/>
</dbReference>
<dbReference type="InterPro" id="IPR036890">
    <property type="entry name" value="HATPase_C_sf"/>
</dbReference>
<keyword evidence="5" id="KW-0256">Endoplasmic reticulum</keyword>
<dbReference type="Gene3D" id="1.20.120.790">
    <property type="entry name" value="Heat shock protein 90, C-terminal domain"/>
    <property type="match status" value="1"/>
</dbReference>
<dbReference type="HAMAP" id="MF_00505">
    <property type="entry name" value="HSP90"/>
    <property type="match status" value="1"/>
</dbReference>
<evidence type="ECO:0000256" key="4">
    <source>
        <dbReference type="ARBA" id="ARBA00022741"/>
    </source>
</evidence>
<dbReference type="Proteomes" id="UP000038040">
    <property type="component" value="Unplaced"/>
</dbReference>
<feature type="binding site" evidence="9">
    <location>
        <begin position="135"/>
        <end position="140"/>
    </location>
    <ligand>
        <name>ATP</name>
        <dbReference type="ChEBI" id="CHEBI:30616"/>
    </ligand>
</feature>
<feature type="binding site" evidence="9">
    <location>
        <begin position="112"/>
        <end position="113"/>
    </location>
    <ligand>
        <name>ATP</name>
        <dbReference type="ChEBI" id="CHEBI:30616"/>
    </ligand>
</feature>
<keyword evidence="6 9" id="KW-0067">ATP-binding</keyword>
<feature type="domain" description="Histidine kinase/HSP90-like ATPase" evidence="11">
    <location>
        <begin position="39"/>
        <end position="196"/>
    </location>
</feature>
<dbReference type="InterPro" id="IPR037196">
    <property type="entry name" value="HSP90_C"/>
</dbReference>
<evidence type="ECO:0000256" key="7">
    <source>
        <dbReference type="ARBA" id="ARBA00023180"/>
    </source>
</evidence>
<comment type="similarity">
    <text evidence="2">Belongs to the heat shock protein 90 family.</text>
</comment>
<feature type="binding site" evidence="9">
    <location>
        <position position="105"/>
    </location>
    <ligand>
        <name>ATP</name>
        <dbReference type="ChEBI" id="CHEBI:30616"/>
    </ligand>
</feature>
<evidence type="ECO:0000313" key="12">
    <source>
        <dbReference type="Proteomes" id="UP000038040"/>
    </source>
</evidence>
<dbReference type="CDD" id="cd16927">
    <property type="entry name" value="HATPase_Hsp90-like"/>
    <property type="match status" value="1"/>
</dbReference>
<dbReference type="AlphaFoldDB" id="A0A158Q4M4"/>
<dbReference type="InterPro" id="IPR020575">
    <property type="entry name" value="Hsp90_N"/>
</dbReference>
<evidence type="ECO:0000313" key="13">
    <source>
        <dbReference type="WBParaSite" id="DME_0000521201-mRNA-1"/>
    </source>
</evidence>
<evidence type="ECO:0000259" key="11">
    <source>
        <dbReference type="SMART" id="SM00387"/>
    </source>
</evidence>
<feature type="region of interest" description="Disordered" evidence="10">
    <location>
        <begin position="233"/>
        <end position="259"/>
    </location>
</feature>
<dbReference type="PANTHER" id="PTHR11528">
    <property type="entry name" value="HEAT SHOCK PROTEIN 90 FAMILY MEMBER"/>
    <property type="match status" value="1"/>
</dbReference>
<dbReference type="SMART" id="SM00387">
    <property type="entry name" value="HATPase_c"/>
    <property type="match status" value="1"/>
</dbReference>
<feature type="compositionally biased region" description="Basic and acidic residues" evidence="10">
    <location>
        <begin position="708"/>
        <end position="725"/>
    </location>
</feature>
<comment type="subcellular location">
    <subcellularLocation>
        <location evidence="1">Endoplasmic reticulum lumen</location>
    </subcellularLocation>
</comment>
<dbReference type="InterPro" id="IPR001404">
    <property type="entry name" value="Hsp90_fam"/>
</dbReference>
<dbReference type="FunFam" id="3.30.230.80:FF:000003">
    <property type="entry name" value="endoplasmin isoform X1"/>
    <property type="match status" value="1"/>
</dbReference>
<keyword evidence="7" id="KW-0325">Glycoprotein</keyword>
<evidence type="ECO:0000256" key="3">
    <source>
        <dbReference type="ARBA" id="ARBA00022729"/>
    </source>
</evidence>
<feature type="binding site" evidence="9">
    <location>
        <position position="50"/>
    </location>
    <ligand>
        <name>ATP</name>
        <dbReference type="ChEBI" id="CHEBI:30616"/>
    </ligand>
</feature>
<accession>A0A158Q4M4</accession>
<keyword evidence="3" id="KW-0732">Signal</keyword>
<dbReference type="Gene3D" id="3.40.50.11260">
    <property type="match status" value="1"/>
</dbReference>
<dbReference type="GO" id="GO:0051082">
    <property type="term" value="F:unfolded protein binding"/>
    <property type="evidence" value="ECO:0007669"/>
    <property type="project" value="InterPro"/>
</dbReference>
<dbReference type="NCBIfam" id="NF003555">
    <property type="entry name" value="PRK05218.1"/>
    <property type="match status" value="1"/>
</dbReference>
<evidence type="ECO:0000256" key="5">
    <source>
        <dbReference type="ARBA" id="ARBA00022824"/>
    </source>
</evidence>
<name>A0A158Q4M4_DRAME</name>
<evidence type="ECO:0000256" key="9">
    <source>
        <dbReference type="PIRSR" id="PIRSR002583-1"/>
    </source>
</evidence>
<dbReference type="FunFam" id="3.30.565.10:FF:000005">
    <property type="entry name" value="Heat shock protein 90"/>
    <property type="match status" value="1"/>
</dbReference>
<protein>
    <submittedName>
        <fullName evidence="13">HATPase_c domain-containing protein</fullName>
    </submittedName>
</protein>
<keyword evidence="8" id="KW-0143">Chaperone</keyword>
<dbReference type="FunFam" id="3.40.50.11260:FF:000003">
    <property type="entry name" value="Heat shock protein 90"/>
    <property type="match status" value="1"/>
</dbReference>
<dbReference type="InterPro" id="IPR003594">
    <property type="entry name" value="HATPase_dom"/>
</dbReference>
<dbReference type="GO" id="GO:0005788">
    <property type="term" value="C:endoplasmic reticulum lumen"/>
    <property type="evidence" value="ECO:0007669"/>
    <property type="project" value="UniProtKB-SubCell"/>
</dbReference>
<feature type="binding site" evidence="9">
    <location>
        <position position="92"/>
    </location>
    <ligand>
        <name>ATP</name>
        <dbReference type="ChEBI" id="CHEBI:30616"/>
    </ligand>
</feature>
<feature type="binding site" evidence="9">
    <location>
        <position position="46"/>
    </location>
    <ligand>
        <name>ATP</name>
        <dbReference type="ChEBI" id="CHEBI:30616"/>
    </ligand>
</feature>
<dbReference type="PROSITE" id="PS00298">
    <property type="entry name" value="HSP90"/>
    <property type="match status" value="1"/>
</dbReference>
<evidence type="ECO:0000256" key="8">
    <source>
        <dbReference type="ARBA" id="ARBA00023186"/>
    </source>
</evidence>
<dbReference type="SUPFAM" id="SSF110942">
    <property type="entry name" value="HSP90 C-terminal domain"/>
    <property type="match status" value="1"/>
</dbReference>
<dbReference type="GO" id="GO:0016887">
    <property type="term" value="F:ATP hydrolysis activity"/>
    <property type="evidence" value="ECO:0007669"/>
    <property type="project" value="InterPro"/>
</dbReference>
<dbReference type="GO" id="GO:0005524">
    <property type="term" value="F:ATP binding"/>
    <property type="evidence" value="ECO:0007669"/>
    <property type="project" value="UniProtKB-KW"/>
</dbReference>
<proteinExistence type="inferred from homology"/>
<evidence type="ECO:0000256" key="10">
    <source>
        <dbReference type="SAM" id="MobiDB-lite"/>
    </source>
</evidence>
<dbReference type="PRINTS" id="PR00775">
    <property type="entry name" value="HEATSHOCK90"/>
</dbReference>
<dbReference type="Gene3D" id="3.30.565.10">
    <property type="entry name" value="Histidine kinase-like ATPase, C-terminal domain"/>
    <property type="match status" value="1"/>
</dbReference>
<dbReference type="Pfam" id="PF00183">
    <property type="entry name" value="HSP90"/>
    <property type="match status" value="1"/>
</dbReference>
<dbReference type="PIRSF" id="PIRSF002583">
    <property type="entry name" value="Hsp90"/>
    <property type="match status" value="1"/>
</dbReference>
<evidence type="ECO:0000256" key="6">
    <source>
        <dbReference type="ARBA" id="ARBA00022840"/>
    </source>
</evidence>
<feature type="compositionally biased region" description="Acidic residues" evidence="10">
    <location>
        <begin position="691"/>
        <end position="707"/>
    </location>
</feature>
<dbReference type="Pfam" id="PF13589">
    <property type="entry name" value="HATPase_c_3"/>
    <property type="match status" value="1"/>
</dbReference>
<feature type="binding site" evidence="9">
    <location>
        <position position="386"/>
    </location>
    <ligand>
        <name>ATP</name>
        <dbReference type="ChEBI" id="CHEBI:30616"/>
    </ligand>
</feature>
<dbReference type="Gene3D" id="3.30.230.80">
    <property type="match status" value="1"/>
</dbReference>
<evidence type="ECO:0000256" key="2">
    <source>
        <dbReference type="ARBA" id="ARBA00008239"/>
    </source>
</evidence>
<dbReference type="SUPFAM" id="SSF54211">
    <property type="entry name" value="Ribosomal protein S5 domain 2-like"/>
    <property type="match status" value="1"/>
</dbReference>
<keyword evidence="4 9" id="KW-0547">Nucleotide-binding</keyword>
<sequence length="725" mass="83933">LDGLSAAEVKQLKDRAEKYEFQAEVNRMMKLIINSLYRNKEIFLRELISNAADALDKIRLISLTDPKALSATEELTIRIKADKDNHILHIIDTGIGMTKDELINNLGTIAHSGTSEFLSKLLDSTTEQQQDLIGQFGVGFYSAFLVADRVVVTTKHNDDKQYIWESDSTSFTVVEDPRGPTLKRGCQVSLYLKEEAQSFTEPDTIKSLIEKYSQFINFDIHFWDLKVVTEEEPVEEDEAKESKKESEDEDGKVEDEKEEKKTKKIEKTVWDWQKINNVKPIWMRKTDEVSTEEYHEFYKTVTKDYDKPLSYVHFIAEGEVSFRSILYIPKKGPHDMFQNYGKGTENIKLYVRRVFITDDFEDMMPKYLSFVRGIVDSDDLPLNVSRENLQQHKLLKVIKKKLVRKVLDMLKKMEPDDYEEFWKEFSTNMKLGVMEDPPNRIRISKLLKFNSSHDPIKQTKLADYVSRMKEKQEAIYYIAGVSRSEVESSPFVERLLAKGYEVLYLTEAVDEYAIQSMPEFDGKKFQNVAKDGLKIDDDSKTQELQEQLEKTFEPLTKWLHSTALKDLIEKAVVSQRLVKSPSALVASAYGWSGNMERIMKSQAHSKTNDPTQEFYASQKKIFEINARHPVIKELLRRVESDPEDPTALSTAKLLYETTTLRSGFILKDPVGFAERIEQILRQSMGVSLDEKVEEEPEVIVDDDEELEQEQKSEDKIKVEEEHTEL</sequence>
<organism evidence="12 13">
    <name type="scientific">Dracunculus medinensis</name>
    <name type="common">Guinea worm</name>
    <dbReference type="NCBI Taxonomy" id="318479"/>
    <lineage>
        <taxon>Eukaryota</taxon>
        <taxon>Metazoa</taxon>
        <taxon>Ecdysozoa</taxon>
        <taxon>Nematoda</taxon>
        <taxon>Chromadorea</taxon>
        <taxon>Rhabditida</taxon>
        <taxon>Spirurina</taxon>
        <taxon>Dracunculoidea</taxon>
        <taxon>Dracunculidae</taxon>
        <taxon>Dracunculus</taxon>
    </lineage>
</organism>